<feature type="compositionally biased region" description="Basic and acidic residues" evidence="4">
    <location>
        <begin position="615"/>
        <end position="624"/>
    </location>
</feature>
<feature type="compositionally biased region" description="Low complexity" evidence="4">
    <location>
        <begin position="217"/>
        <end position="239"/>
    </location>
</feature>
<keyword evidence="1" id="KW-0479">Metal-binding</keyword>
<dbReference type="EMBL" id="PDCK01000044">
    <property type="protein sequence ID" value="PRQ26299.1"/>
    <property type="molecule type" value="Genomic_DNA"/>
</dbReference>
<dbReference type="OMA" id="QEQNWVE"/>
<dbReference type="InterPro" id="IPR011124">
    <property type="entry name" value="Znf_CW"/>
</dbReference>
<feature type="compositionally biased region" description="Basic and acidic residues" evidence="4">
    <location>
        <begin position="582"/>
        <end position="599"/>
    </location>
</feature>
<reference evidence="6 7" key="1">
    <citation type="journal article" date="2018" name="Nat. Genet.">
        <title>The Rosa genome provides new insights in the design of modern roses.</title>
        <authorList>
            <person name="Bendahmane M."/>
        </authorList>
    </citation>
    <scope>NUCLEOTIDE SEQUENCE [LARGE SCALE GENOMIC DNA]</scope>
    <source>
        <strain evidence="7">cv. Old Blush</strain>
    </source>
</reference>
<feature type="region of interest" description="Disordered" evidence="4">
    <location>
        <begin position="212"/>
        <end position="249"/>
    </location>
</feature>
<keyword evidence="3" id="KW-0862">Zinc</keyword>
<feature type="region of interest" description="Disordered" evidence="4">
    <location>
        <begin position="454"/>
        <end position="516"/>
    </location>
</feature>
<feature type="compositionally biased region" description="Basic and acidic residues" evidence="4">
    <location>
        <begin position="878"/>
        <end position="887"/>
    </location>
</feature>
<feature type="compositionally biased region" description="Basic and acidic residues" evidence="4">
    <location>
        <begin position="1007"/>
        <end position="1027"/>
    </location>
</feature>
<proteinExistence type="predicted"/>
<feature type="region of interest" description="Disordered" evidence="4">
    <location>
        <begin position="376"/>
        <end position="413"/>
    </location>
</feature>
<feature type="compositionally biased region" description="Polar residues" evidence="4">
    <location>
        <begin position="1041"/>
        <end position="1051"/>
    </location>
</feature>
<dbReference type="Gene3D" id="3.30.40.100">
    <property type="match status" value="1"/>
</dbReference>
<evidence type="ECO:0000259" key="5">
    <source>
        <dbReference type="PROSITE" id="PS51050"/>
    </source>
</evidence>
<feature type="compositionally biased region" description="Basic and acidic residues" evidence="4">
    <location>
        <begin position="987"/>
        <end position="1000"/>
    </location>
</feature>
<organism evidence="6 7">
    <name type="scientific">Rosa chinensis</name>
    <name type="common">China rose</name>
    <dbReference type="NCBI Taxonomy" id="74649"/>
    <lineage>
        <taxon>Eukaryota</taxon>
        <taxon>Viridiplantae</taxon>
        <taxon>Streptophyta</taxon>
        <taxon>Embryophyta</taxon>
        <taxon>Tracheophyta</taxon>
        <taxon>Spermatophyta</taxon>
        <taxon>Magnoliopsida</taxon>
        <taxon>eudicotyledons</taxon>
        <taxon>Gunneridae</taxon>
        <taxon>Pentapetalae</taxon>
        <taxon>rosids</taxon>
        <taxon>fabids</taxon>
        <taxon>Rosales</taxon>
        <taxon>Rosaceae</taxon>
        <taxon>Rosoideae</taxon>
        <taxon>Rosoideae incertae sedis</taxon>
        <taxon>Rosa</taxon>
    </lineage>
</organism>
<feature type="compositionally biased region" description="Basic and acidic residues" evidence="4">
    <location>
        <begin position="1104"/>
        <end position="1120"/>
    </location>
</feature>
<feature type="compositionally biased region" description="Basic and acidic residues" evidence="4">
    <location>
        <begin position="379"/>
        <end position="395"/>
    </location>
</feature>
<sequence>MISVGSRDARKGLGLGFGAGREMDDSELEEGEACSSQINEYDPNIDPDVALAYIDDKIQDVLGHFQKDFEGGVVSAENLGAKFGGYGSFLPSYQRSPVWSHPRTPAKSQNYGLPKSPNSLKLEGGHRNNSSCYAVSQSVGLGTASASSISLVAPKAPSANIPVKQDVSVSYNQADQYPPEQESATKRPIKLSDQKTLKVRLRVGSDNLSTRKNDIYSGLGLDGTPSSSLDDSSDSEGISHGPQDAPFESPTSILQIMTSCPVYEGMLLSPLPEDLIYLTEKDKVAKEVGSLPRDGLERSGFLMNGANTREGGGKMSGARKTKSVERNDFSAESKSGINKDGIGLLANKDQDVDTFACEELVSKTLKLPLLSNSYSSVNDVKKSKEADKNAGRDKGFPCQPEDEPIEPTFNQEQNWVEKRKASLAGKVQGEDEPMEPTFNQEQNWVEKRKASLAGKIQGDRKVSSNNNVSVHLKKDGHHKGERGNESVKADSNVSKGRKSLSTEVVDHSKQRVSQKGIAHEVDDVRLLSGKEQPLLGEKWKSKEIPRTLVTDFPKESSRVGSSSVPKVKSAHVNKLTSNSESENFRKDLDKSRDTYRDFFGDEEEENQTDSLQLPSEDKLKEPDAVAKSTSAVNISSREKPNGKIVDSHPVTASNIAQRPGNGPISDAAPATGAPALMEDYWVQCDKCLKWRLLPHGTTPDNLPEKWLCSMLNWLPGMNRCSVTEEETTDKTKALIAQYQVPALGSQNNLPNNPGGFMEGVAQADFRHPDQNPQNFGLHAMPGSGKKKNGLKELSKASDKDGSLLLPNSMKKNIQASLKSKSLNDVNQSSPLNEPNLQPLSNSSDLAVEKRKHKYKEKQKVLGSSYDGGPPNNLKIKSRRDFDPDTSRPPKKIKSNGRRMTDEEWASDNHGPDGEIGPSSSSGFLTTEAGKDRIKDRIEAATLTKVKDEVCRDNGSVDMGNVSRDRTKKRKLKEYPEIHMGSLPDRSIVVKEEFSENDCRKEKKARVSKSEGKESSASKGSGRTDKKSSHSKKQQRGKDISSRPTQRSQNGMESLKKDLGSVQVFVAATSSSSKVSGSQKTKSSFQEIKGSPVESVSSSPMRILNPDKHELVLGAKDESQDTGRFALRSPRRCSDGEDDGMIDRSGTARKEKVSSGAYRRSEKGNKLQEKVNKYGETENKYVSKKDLPGKSLNESSKRESQSNFGGRDGQDVRVDAIYPKDTISTPKKQPDSDSERSSKRIPSERTDRVDTGSTRGKSLPLPPSGGAQNEMMTRCPRPVSGSHKGNGADILQVDGSEGNDVVKVQVQTRKADTQNGTQHTSSRHRAQNGHRGRDLDAPSPARRDSSTPAYITVLKEAKDMKHLADRLKNSQSNDSTGLYFQAVLKFLHAASLLESPNIDSGKQNESMQIYRSTAALCQFCAHEYEKSKDMASAALAFKCLEVAYLKVIYSSHSNAGRDRHELQTALHMGPPGESPSSSASDVDNLNNPSAVDKVALPKGVSSPQVAGNHVIAARNRPNFVRMLKFTLDVHHAMDASKKSRVAFAAADTKMGEAKYSECISSIKRALDFNFQDVEGLLRLVRLAMEAIGNSRQKSPDGGGDDSNL</sequence>
<gene>
    <name evidence="6" type="ORF">RchiOBHm_Chr6g0293091</name>
</gene>
<protein>
    <submittedName>
        <fullName evidence="6">Putative transcription factor &amp; chromatin remodeling CW-Zn family</fullName>
    </submittedName>
</protein>
<evidence type="ECO:0000256" key="1">
    <source>
        <dbReference type="ARBA" id="ARBA00022723"/>
    </source>
</evidence>
<evidence type="ECO:0000256" key="4">
    <source>
        <dbReference type="SAM" id="MobiDB-lite"/>
    </source>
</evidence>
<keyword evidence="7" id="KW-1185">Reference proteome</keyword>
<feature type="compositionally biased region" description="Basic and acidic residues" evidence="4">
    <location>
        <begin position="1145"/>
        <end position="1187"/>
    </location>
</feature>
<feature type="domain" description="CW-type" evidence="5">
    <location>
        <begin position="675"/>
        <end position="728"/>
    </location>
</feature>
<dbReference type="InterPro" id="IPR056406">
    <property type="entry name" value="THD_CWZF3/5/7"/>
</dbReference>
<feature type="region of interest" description="Disordered" evidence="4">
    <location>
        <begin position="299"/>
        <end position="333"/>
    </location>
</feature>
<feature type="region of interest" description="Disordered" evidence="4">
    <location>
        <begin position="554"/>
        <end position="648"/>
    </location>
</feature>
<evidence type="ECO:0000256" key="2">
    <source>
        <dbReference type="ARBA" id="ARBA00022771"/>
    </source>
</evidence>
<evidence type="ECO:0000313" key="7">
    <source>
        <dbReference type="Proteomes" id="UP000238479"/>
    </source>
</evidence>
<feature type="region of interest" description="Disordered" evidence="4">
    <location>
        <begin position="97"/>
        <end position="125"/>
    </location>
</feature>
<feature type="region of interest" description="Disordered" evidence="4">
    <location>
        <begin position="766"/>
        <end position="806"/>
    </location>
</feature>
<feature type="compositionally biased region" description="Basic and acidic residues" evidence="4">
    <location>
        <begin position="789"/>
        <end position="801"/>
    </location>
</feature>
<feature type="compositionally biased region" description="Basic residues" evidence="4">
    <location>
        <begin position="1320"/>
        <end position="1329"/>
    </location>
</feature>
<feature type="compositionally biased region" description="Polar residues" evidence="4">
    <location>
        <begin position="821"/>
        <end position="844"/>
    </location>
</feature>
<keyword evidence="2" id="KW-0863">Zinc-finger</keyword>
<dbReference type="PROSITE" id="PS51050">
    <property type="entry name" value="ZF_CW"/>
    <property type="match status" value="1"/>
</dbReference>
<feature type="compositionally biased region" description="Low complexity" evidence="4">
    <location>
        <begin position="1468"/>
        <end position="1479"/>
    </location>
</feature>
<feature type="region of interest" description="Disordered" evidence="4">
    <location>
        <begin position="821"/>
        <end position="932"/>
    </location>
</feature>
<dbReference type="PANTHER" id="PTHR46524">
    <property type="entry name" value="CW-TYPE ZINC FINGER"/>
    <property type="match status" value="1"/>
</dbReference>
<feature type="region of interest" description="Disordered" evidence="4">
    <location>
        <begin position="1464"/>
        <end position="1483"/>
    </location>
</feature>
<feature type="compositionally biased region" description="Polar residues" evidence="4">
    <location>
        <begin position="1304"/>
        <end position="1319"/>
    </location>
</feature>
<feature type="compositionally biased region" description="Basic and acidic residues" evidence="4">
    <location>
        <begin position="1227"/>
        <end position="1249"/>
    </location>
</feature>
<evidence type="ECO:0000313" key="6">
    <source>
        <dbReference type="EMBL" id="PRQ26299.1"/>
    </source>
</evidence>
<evidence type="ECO:0000256" key="3">
    <source>
        <dbReference type="ARBA" id="ARBA00022833"/>
    </source>
</evidence>
<dbReference type="GO" id="GO:0008270">
    <property type="term" value="F:zinc ion binding"/>
    <property type="evidence" value="ECO:0007669"/>
    <property type="project" value="UniProtKB-KW"/>
</dbReference>
<feature type="compositionally biased region" description="Basic and acidic residues" evidence="4">
    <location>
        <begin position="1330"/>
        <end position="1344"/>
    </location>
</feature>
<dbReference type="Proteomes" id="UP000238479">
    <property type="component" value="Chromosome 6"/>
</dbReference>
<dbReference type="Pfam" id="PF24756">
    <property type="entry name" value="THD_CWZF3-5-7"/>
    <property type="match status" value="1"/>
</dbReference>
<feature type="compositionally biased region" description="Basic and acidic residues" evidence="4">
    <location>
        <begin position="322"/>
        <end position="331"/>
    </location>
</feature>
<feature type="region of interest" description="Disordered" evidence="4">
    <location>
        <begin position="945"/>
        <end position="1345"/>
    </location>
</feature>
<feature type="compositionally biased region" description="Low complexity" evidence="4">
    <location>
        <begin position="1069"/>
        <end position="1083"/>
    </location>
</feature>
<comment type="caution">
    <text evidence="6">The sequence shown here is derived from an EMBL/GenBank/DDBJ whole genome shotgun (WGS) entry which is preliminary data.</text>
</comment>
<accession>A0A2P6PWL0</accession>
<dbReference type="OrthoDB" id="757982at2759"/>
<feature type="compositionally biased region" description="Polar residues" evidence="4">
    <location>
        <begin position="489"/>
        <end position="502"/>
    </location>
</feature>
<dbReference type="InterPro" id="IPR055300">
    <property type="entry name" value="CWZF3/5/7"/>
</dbReference>
<dbReference type="PANTHER" id="PTHR46524:SF7">
    <property type="entry name" value="CW-TYPE ZINC FINGER"/>
    <property type="match status" value="1"/>
</dbReference>
<dbReference type="Gramene" id="PRQ26299">
    <property type="protein sequence ID" value="PRQ26299"/>
    <property type="gene ID" value="RchiOBHm_Chr6g0293091"/>
</dbReference>
<feature type="region of interest" description="Disordered" evidence="4">
    <location>
        <begin position="1"/>
        <end position="31"/>
    </location>
</feature>
<name>A0A2P6PWL0_ROSCH</name>
<feature type="compositionally biased region" description="Polar residues" evidence="4">
    <location>
        <begin position="106"/>
        <end position="119"/>
    </location>
</feature>
<dbReference type="STRING" id="74649.A0A2P6PWL0"/>
<dbReference type="Pfam" id="PF07496">
    <property type="entry name" value="zf-CW"/>
    <property type="match status" value="1"/>
</dbReference>